<reference evidence="7 8" key="1">
    <citation type="journal article" date="2019" name="Gigascience">
        <title>Whole-genome sequence of the oriental lung fluke Paragonimus westermani.</title>
        <authorList>
            <person name="Oey H."/>
            <person name="Zakrzewski M."/>
            <person name="Narain K."/>
            <person name="Devi K.R."/>
            <person name="Agatsuma T."/>
            <person name="Nawaratna S."/>
            <person name="Gobert G.N."/>
            <person name="Jones M.K."/>
            <person name="Ragan M.A."/>
            <person name="McManus D.P."/>
            <person name="Krause L."/>
        </authorList>
    </citation>
    <scope>NUCLEOTIDE SEQUENCE [LARGE SCALE GENOMIC DNA]</scope>
    <source>
        <strain evidence="7 8">IND2009</strain>
    </source>
</reference>
<dbReference type="InterPro" id="IPR007244">
    <property type="entry name" value="Naa35_N"/>
</dbReference>
<dbReference type="Proteomes" id="UP000324629">
    <property type="component" value="Unassembled WGS sequence"/>
</dbReference>
<evidence type="ECO:0000256" key="3">
    <source>
        <dbReference type="ARBA" id="ARBA00022490"/>
    </source>
</evidence>
<protein>
    <recommendedName>
        <fullName evidence="4">Protein MAK10 homolog</fullName>
    </recommendedName>
</protein>
<feature type="compositionally biased region" description="Basic residues" evidence="5">
    <location>
        <begin position="837"/>
        <end position="853"/>
    </location>
</feature>
<organism evidence="7 8">
    <name type="scientific">Paragonimus westermani</name>
    <dbReference type="NCBI Taxonomy" id="34504"/>
    <lineage>
        <taxon>Eukaryota</taxon>
        <taxon>Metazoa</taxon>
        <taxon>Spiralia</taxon>
        <taxon>Lophotrochozoa</taxon>
        <taxon>Platyhelminthes</taxon>
        <taxon>Trematoda</taxon>
        <taxon>Digenea</taxon>
        <taxon>Plagiorchiida</taxon>
        <taxon>Troglotremata</taxon>
        <taxon>Troglotrematidae</taxon>
        <taxon>Paragonimus</taxon>
    </lineage>
</organism>
<name>A0A5J4NMM7_9TREM</name>
<keyword evidence="7" id="KW-0808">Transferase</keyword>
<keyword evidence="8" id="KW-1185">Reference proteome</keyword>
<dbReference type="InterPro" id="IPR057982">
    <property type="entry name" value="TPR_NAA35"/>
</dbReference>
<dbReference type="GO" id="GO:0031417">
    <property type="term" value="C:NatC complex"/>
    <property type="evidence" value="ECO:0007669"/>
    <property type="project" value="InterPro"/>
</dbReference>
<dbReference type="PANTHER" id="PTHR21373">
    <property type="entry name" value="GLUCOSE REPRESSIBLE PROTEIN MAK10"/>
    <property type="match status" value="1"/>
</dbReference>
<comment type="subcellular location">
    <subcellularLocation>
        <location evidence="1">Cytoplasm</location>
    </subcellularLocation>
</comment>
<dbReference type="Pfam" id="PF25789">
    <property type="entry name" value="TPR_NAA35"/>
    <property type="match status" value="1"/>
</dbReference>
<gene>
    <name evidence="7" type="ORF">DEA37_0015245</name>
</gene>
<dbReference type="Pfam" id="PF04112">
    <property type="entry name" value="Mak10"/>
    <property type="match status" value="1"/>
</dbReference>
<keyword evidence="3" id="KW-0963">Cytoplasm</keyword>
<proteinExistence type="inferred from homology"/>
<feature type="region of interest" description="Disordered" evidence="5">
    <location>
        <begin position="820"/>
        <end position="867"/>
    </location>
</feature>
<accession>A0A5J4NMM7</accession>
<feature type="domain" description="Reverse transcriptase" evidence="6">
    <location>
        <begin position="1"/>
        <end position="73"/>
    </location>
</feature>
<evidence type="ECO:0000256" key="4">
    <source>
        <dbReference type="ARBA" id="ARBA00030494"/>
    </source>
</evidence>
<dbReference type="InterPro" id="IPR000477">
    <property type="entry name" value="RT_dom"/>
</dbReference>
<sequence>MFADDIVLLGLSAEDIQAMLNMMIELDGLYGMHFAPSRCKVFPHDCSVSISAFIIAGNPLETVDTFTYLGSSISSVCFIVDEISSRITRVRLVFADLRHVWYRKDVRCTLQSCGTVRHFCSFVDSLSFDLFLYQSSDIMEGDSTNDIKLVPPSDLHSESADVVDITDRFFAACQHALRPGELCFSPLFTLQHAMSAIEIMDPKMDIRVPGARRIVSTAESLATKVLPLGPFENLSELVGILDEMLCSLVNWLTGDSLAQSVFISMYMDCTQLVRDPYLVIFCKLLRRSVCHLREFILKTNVADEEDHYVPTHGVPLSEPNPAYDGLLEVGQCPKSLGYPSEDLVAQAQDIINGLPGGADAAYDELSSCLSTRLSFIKHLFLFVESLFNFLECQQGSELFNQDDLTHEADYVRLSSDKKQDCVQLSPNSPILDFTMFWTKLYAISSDCQTHLKTLVELSRNLLVTVSTGSPSGLGRIAPKDSPYGLPGFEPFLNQNKLPSYIPRLVIIHDRLASFTYLQKLTSHLLNLTSTLQNMAEIQLGNQSSASSPHAFWCVVRSNGQIPCEYMAELLNGSKEPSFKSTVFNLTSCVLSRTLIYSLYMTSMGRLHHWVENVPVQAQFALRSWLLLEPKHYRPLLHAIVSEVVGLDTFFDILGEQLSQIPRLYSLNRSRQRSALEQCLQKFPDFLEECLRMEWIVGLELSKKLNGINPVDPISAPNTTIKPHSLQLTSFVCYYYYVLAWDYIASGFQLDLYGSYEWIFMYAFIIQLLQQLSSLLERFVTQATTNGTFFEEGEPPVETNGPECSLQASVTIKASHEVDLVDQSGENTRPDSFDGGLKKGRKKSRRHNQSKQKKQTASPRKPGDTKASNSLSLLQFCGPQSQIELLTLTVHRFLTAATMYALRALQLDSGGDPVLDVNTTNLRVGYGNPVEMYGRRLGIFVCSANSPLMEPGGVQGSFDSCRQYLTSGSFCTSTNELYACAAHNFENARFRAQLATSHLQHALLAMSSTNKADKTRFPERFMQQLFGTPDPLDDLCRLANHNTIACRVLASCPDRRPTPISSDAITTSSRLTQKSAFLLSSSPVKLEFDYLASRTYPLIRLVSPQTRAAS</sequence>
<dbReference type="AlphaFoldDB" id="A0A5J4NMM7"/>
<dbReference type="EMBL" id="QNGE01001799">
    <property type="protein sequence ID" value="KAA3676811.1"/>
    <property type="molecule type" value="Genomic_DNA"/>
</dbReference>
<dbReference type="PANTHER" id="PTHR21373:SF0">
    <property type="entry name" value="N-ALPHA-ACETYLTRANSFERASE 35, NATC AUXILIARY SUBUNIT"/>
    <property type="match status" value="1"/>
</dbReference>
<evidence type="ECO:0000256" key="1">
    <source>
        <dbReference type="ARBA" id="ARBA00004496"/>
    </source>
</evidence>
<dbReference type="InterPro" id="IPR057983">
    <property type="entry name" value="NAA35-like_N"/>
</dbReference>
<dbReference type="PROSITE" id="PS50878">
    <property type="entry name" value="RT_POL"/>
    <property type="match status" value="1"/>
</dbReference>
<evidence type="ECO:0000259" key="6">
    <source>
        <dbReference type="PROSITE" id="PS50878"/>
    </source>
</evidence>
<evidence type="ECO:0000256" key="2">
    <source>
        <dbReference type="ARBA" id="ARBA00006289"/>
    </source>
</evidence>
<evidence type="ECO:0000313" key="7">
    <source>
        <dbReference type="EMBL" id="KAA3676811.1"/>
    </source>
</evidence>
<comment type="similarity">
    <text evidence="2">Belongs to the MAK10 family.</text>
</comment>
<evidence type="ECO:0000256" key="5">
    <source>
        <dbReference type="SAM" id="MobiDB-lite"/>
    </source>
</evidence>
<dbReference type="GO" id="GO:0016740">
    <property type="term" value="F:transferase activity"/>
    <property type="evidence" value="ECO:0007669"/>
    <property type="project" value="UniProtKB-KW"/>
</dbReference>
<comment type="caution">
    <text evidence="7">The sequence shown here is derived from an EMBL/GenBank/DDBJ whole genome shotgun (WGS) entry which is preliminary data.</text>
</comment>
<evidence type="ECO:0000313" key="8">
    <source>
        <dbReference type="Proteomes" id="UP000324629"/>
    </source>
</evidence>